<evidence type="ECO:0000313" key="4">
    <source>
        <dbReference type="EMBL" id="GAI67620.1"/>
    </source>
</evidence>
<gene>
    <name evidence="4" type="ORF">S06H3_66466</name>
</gene>
<dbReference type="PANTHER" id="PTHR11405">
    <property type="entry name" value="CARBAMOYLTRANSFERASE FAMILY MEMBER"/>
    <property type="match status" value="1"/>
</dbReference>
<dbReference type="GO" id="GO:0005524">
    <property type="term" value="F:ATP binding"/>
    <property type="evidence" value="ECO:0007669"/>
    <property type="project" value="UniProtKB-KW"/>
</dbReference>
<dbReference type="Gene3D" id="3.30.470.20">
    <property type="entry name" value="ATP-grasp fold, B domain"/>
    <property type="match status" value="1"/>
</dbReference>
<dbReference type="EMBL" id="BARV01045311">
    <property type="protein sequence ID" value="GAI67620.1"/>
    <property type="molecule type" value="Genomic_DNA"/>
</dbReference>
<accession>X1RWQ8</accession>
<evidence type="ECO:0000256" key="1">
    <source>
        <dbReference type="ARBA" id="ARBA00022598"/>
    </source>
</evidence>
<keyword evidence="1" id="KW-0436">Ligase</keyword>
<comment type="caution">
    <text evidence="4">The sequence shown here is derived from an EMBL/GenBank/DDBJ whole genome shotgun (WGS) entry which is preliminary data.</text>
</comment>
<evidence type="ECO:0000256" key="2">
    <source>
        <dbReference type="ARBA" id="ARBA00022741"/>
    </source>
</evidence>
<sequence length="58" mass="6292">LIPGIMEHIERAGVHSGDSMAVYPGVNLSEPEIETIIDYAVRIGLGLKINGLMNIQFV</sequence>
<organism evidence="4">
    <name type="scientific">marine sediment metagenome</name>
    <dbReference type="NCBI Taxonomy" id="412755"/>
    <lineage>
        <taxon>unclassified sequences</taxon>
        <taxon>metagenomes</taxon>
        <taxon>ecological metagenomes</taxon>
    </lineage>
</organism>
<feature type="non-terminal residue" evidence="4">
    <location>
        <position position="1"/>
    </location>
</feature>
<dbReference type="AlphaFoldDB" id="X1RWQ8"/>
<evidence type="ECO:0000256" key="3">
    <source>
        <dbReference type="ARBA" id="ARBA00022840"/>
    </source>
</evidence>
<dbReference type="PANTHER" id="PTHR11405:SF53">
    <property type="entry name" value="CARBAMOYL-PHOSPHATE SYNTHASE [AMMONIA], MITOCHONDRIAL"/>
    <property type="match status" value="1"/>
</dbReference>
<feature type="non-terminal residue" evidence="4">
    <location>
        <position position="58"/>
    </location>
</feature>
<dbReference type="SUPFAM" id="SSF56059">
    <property type="entry name" value="Glutathione synthetase ATP-binding domain-like"/>
    <property type="match status" value="1"/>
</dbReference>
<keyword evidence="2" id="KW-0547">Nucleotide-binding</keyword>
<proteinExistence type="predicted"/>
<dbReference type="GO" id="GO:0005737">
    <property type="term" value="C:cytoplasm"/>
    <property type="evidence" value="ECO:0007669"/>
    <property type="project" value="TreeGrafter"/>
</dbReference>
<evidence type="ECO:0008006" key="5">
    <source>
        <dbReference type="Google" id="ProtNLM"/>
    </source>
</evidence>
<protein>
    <recommendedName>
        <fullName evidence="5">Carbamoyl-phosphate synthetase large subunit-like ATP-binding domain-containing protein</fullName>
    </recommendedName>
</protein>
<dbReference type="GO" id="GO:0006541">
    <property type="term" value="P:glutamine metabolic process"/>
    <property type="evidence" value="ECO:0007669"/>
    <property type="project" value="TreeGrafter"/>
</dbReference>
<dbReference type="GO" id="GO:0004088">
    <property type="term" value="F:carbamoyl-phosphate synthase (glutamine-hydrolyzing) activity"/>
    <property type="evidence" value="ECO:0007669"/>
    <property type="project" value="TreeGrafter"/>
</dbReference>
<reference evidence="4" key="1">
    <citation type="journal article" date="2014" name="Front. Microbiol.">
        <title>High frequency of phylogenetically diverse reductive dehalogenase-homologous genes in deep subseafloor sedimentary metagenomes.</title>
        <authorList>
            <person name="Kawai M."/>
            <person name="Futagami T."/>
            <person name="Toyoda A."/>
            <person name="Takaki Y."/>
            <person name="Nishi S."/>
            <person name="Hori S."/>
            <person name="Arai W."/>
            <person name="Tsubouchi T."/>
            <person name="Morono Y."/>
            <person name="Uchiyama I."/>
            <person name="Ito T."/>
            <person name="Fujiyama A."/>
            <person name="Inagaki F."/>
            <person name="Takami H."/>
        </authorList>
    </citation>
    <scope>NUCLEOTIDE SEQUENCE</scope>
    <source>
        <strain evidence="4">Expedition CK06-06</strain>
    </source>
</reference>
<name>X1RWQ8_9ZZZZ</name>
<keyword evidence="3" id="KW-0067">ATP-binding</keyword>